<name>A0A9P3G6K5_9APHY</name>
<organism evidence="1 2">
    <name type="scientific">Phanerochaete sordida</name>
    <dbReference type="NCBI Taxonomy" id="48140"/>
    <lineage>
        <taxon>Eukaryota</taxon>
        <taxon>Fungi</taxon>
        <taxon>Dikarya</taxon>
        <taxon>Basidiomycota</taxon>
        <taxon>Agaricomycotina</taxon>
        <taxon>Agaricomycetes</taxon>
        <taxon>Polyporales</taxon>
        <taxon>Phanerochaetaceae</taxon>
        <taxon>Phanerochaete</taxon>
    </lineage>
</organism>
<protein>
    <submittedName>
        <fullName evidence="1">Uncharacterized protein</fullName>
    </submittedName>
</protein>
<dbReference type="EMBL" id="BPQB01000015">
    <property type="protein sequence ID" value="GJE90217.1"/>
    <property type="molecule type" value="Genomic_DNA"/>
</dbReference>
<gene>
    <name evidence="1" type="ORF">PsYK624_063440</name>
</gene>
<dbReference type="AlphaFoldDB" id="A0A9P3G6K5"/>
<evidence type="ECO:0000313" key="1">
    <source>
        <dbReference type="EMBL" id="GJE90217.1"/>
    </source>
</evidence>
<accession>A0A9P3G6K5</accession>
<proteinExistence type="predicted"/>
<comment type="caution">
    <text evidence="1">The sequence shown here is derived from an EMBL/GenBank/DDBJ whole genome shotgun (WGS) entry which is preliminary data.</text>
</comment>
<dbReference type="Proteomes" id="UP000703269">
    <property type="component" value="Unassembled WGS sequence"/>
</dbReference>
<evidence type="ECO:0000313" key="2">
    <source>
        <dbReference type="Proteomes" id="UP000703269"/>
    </source>
</evidence>
<sequence>MGVFSCPFAHLQLFQIPQKPSLWLGSRRSTTLPASLSVSYGLFIENTHFAHAIDFVSLLRSVHSPPADTQPRSFLTRLPAGYYKLRRVSFEADAKPVPAPRLWVDALGVLDLYLAECPAPWTFLRPFVLTRDQAGRRAPPHAWVPYLRADALDAAERVLEASVRNNCGCTLWEENAEGHQLFHIELQPGSGYARGPPDGFRTTLRSGCLRTCWRALELTANAAGALREVRVVLGEHMRFVPGAWAALDAAAATCGSEFIVQLEDSVGPRAARELVGNIEANMPLVREAGKLWFWRRVIKTRPLVYVEYDPEEDGKDVAGDDTGSQPAVLDVLSRAHFYF</sequence>
<keyword evidence="2" id="KW-1185">Reference proteome</keyword>
<reference evidence="1 2" key="1">
    <citation type="submission" date="2021-08" db="EMBL/GenBank/DDBJ databases">
        <title>Draft Genome Sequence of Phanerochaete sordida strain YK-624.</title>
        <authorList>
            <person name="Mori T."/>
            <person name="Dohra H."/>
            <person name="Suzuki T."/>
            <person name="Kawagishi H."/>
            <person name="Hirai H."/>
        </authorList>
    </citation>
    <scope>NUCLEOTIDE SEQUENCE [LARGE SCALE GENOMIC DNA]</scope>
    <source>
        <strain evidence="1 2">YK-624</strain>
    </source>
</reference>